<feature type="transmembrane region" description="Helical" evidence="9">
    <location>
        <begin position="815"/>
        <end position="833"/>
    </location>
</feature>
<evidence type="ECO:0000256" key="1">
    <source>
        <dbReference type="ARBA" id="ARBA00004651"/>
    </source>
</evidence>
<comment type="similarity">
    <text evidence="10">Belongs to the SecD/SecF family. SecF subfamily.</text>
</comment>
<feature type="transmembrane region" description="Helical" evidence="9">
    <location>
        <begin position="709"/>
        <end position="729"/>
    </location>
</feature>
<keyword evidence="5 9" id="KW-0653">Protein transport</keyword>
<dbReference type="PANTHER" id="PTHR30081:SF1">
    <property type="entry name" value="PROTEIN TRANSLOCASE SUBUNIT SECD"/>
    <property type="match status" value="1"/>
</dbReference>
<evidence type="ECO:0000313" key="16">
    <source>
        <dbReference type="Proteomes" id="UP001320768"/>
    </source>
</evidence>
<accession>A0ABT1L487</accession>
<feature type="domain" description="SecD export protein N-terminal TM" evidence="12">
    <location>
        <begin position="13"/>
        <end position="88"/>
    </location>
</feature>
<name>A0ABT1L487_9GAMM</name>
<keyword evidence="7 9" id="KW-0811">Translocation</keyword>
<keyword evidence="6 9" id="KW-1133">Transmembrane helix</keyword>
<evidence type="ECO:0000256" key="5">
    <source>
        <dbReference type="ARBA" id="ARBA00022927"/>
    </source>
</evidence>
<keyword evidence="4 9" id="KW-0812">Transmembrane</keyword>
<dbReference type="Gene3D" id="3.30.70.3400">
    <property type="match status" value="2"/>
</dbReference>
<comment type="function">
    <text evidence="9">Part of the Sec protein translocase complex. Interacts with the SecYEG preprotein conducting channel. SecDF uses the proton motive force (PMF) to complete protein translocation after the ATP-dependent function of SecA.</text>
</comment>
<feature type="transmembrane region" description="Helical" evidence="9">
    <location>
        <begin position="542"/>
        <end position="561"/>
    </location>
</feature>
<dbReference type="HAMAP" id="MF_01464_B">
    <property type="entry name" value="SecF_B"/>
    <property type="match status" value="1"/>
</dbReference>
<evidence type="ECO:0000256" key="10">
    <source>
        <dbReference type="HAMAP-Rule" id="MF_01464"/>
    </source>
</evidence>
<keyword evidence="16" id="KW-1185">Reference proteome</keyword>
<dbReference type="Gene3D" id="3.30.1360.200">
    <property type="match status" value="1"/>
</dbReference>
<dbReference type="InterPro" id="IPR022813">
    <property type="entry name" value="SecD/SecF_arch_bac"/>
</dbReference>
<evidence type="ECO:0000256" key="6">
    <source>
        <dbReference type="ARBA" id="ARBA00022989"/>
    </source>
</evidence>
<dbReference type="InterPro" id="IPR005791">
    <property type="entry name" value="SecD"/>
</dbReference>
<dbReference type="InterPro" id="IPR054384">
    <property type="entry name" value="SecDF_P1_head"/>
</dbReference>
<evidence type="ECO:0000256" key="3">
    <source>
        <dbReference type="ARBA" id="ARBA00022475"/>
    </source>
</evidence>
<reference evidence="15 16" key="1">
    <citation type="journal article" date="2022" name="Nat. Microbiol.">
        <title>The microbiome of a bacterivorous marine choanoflagellate contains a resource-demanding obligate bacterial associate.</title>
        <authorList>
            <person name="Needham D.M."/>
            <person name="Poirier C."/>
            <person name="Bachy C."/>
            <person name="George E.E."/>
            <person name="Wilken S."/>
            <person name="Yung C.C.M."/>
            <person name="Limardo A.J."/>
            <person name="Morando M."/>
            <person name="Sudek L."/>
            <person name="Malmstrom R.R."/>
            <person name="Keeling P.J."/>
            <person name="Santoro A.E."/>
            <person name="Worden A.Z."/>
        </authorList>
    </citation>
    <scope>NUCLEOTIDE SEQUENCE [LARGE SCALE GENOMIC DNA]</scope>
    <source>
        <strain evidence="15 16">Comchoano-2</strain>
    </source>
</reference>
<dbReference type="Pfam" id="PF07549">
    <property type="entry name" value="Sec_GG"/>
    <property type="match status" value="2"/>
</dbReference>
<evidence type="ECO:0000259" key="11">
    <source>
        <dbReference type="Pfam" id="PF02355"/>
    </source>
</evidence>
<dbReference type="InterPro" id="IPR027398">
    <property type="entry name" value="SecD-TM"/>
</dbReference>
<gene>
    <name evidence="9 15" type="primary">secD</name>
    <name evidence="10" type="synonym">secF</name>
    <name evidence="15" type="ORF">MKS91_00375</name>
</gene>
<feature type="transmembrane region" description="Helical" evidence="9">
    <location>
        <begin position="469"/>
        <end position="489"/>
    </location>
</feature>
<feature type="domain" description="Protein export membrane protein SecD/SecF C-terminal" evidence="11">
    <location>
        <begin position="400"/>
        <end position="565"/>
    </location>
</feature>
<dbReference type="InterPro" id="IPR005665">
    <property type="entry name" value="SecF_bac"/>
</dbReference>
<dbReference type="SUPFAM" id="SSF82866">
    <property type="entry name" value="Multidrug efflux transporter AcrB transmembrane domain"/>
    <property type="match status" value="2"/>
</dbReference>
<comment type="subunit">
    <text evidence="10">Forms a complex with SecD. Part of the essential Sec protein translocation apparatus which comprises SecA, SecYEG and auxiliary proteins SecDF-YajC and YidC.</text>
</comment>
<dbReference type="InterPro" id="IPR022645">
    <property type="entry name" value="SecD/SecF_bac"/>
</dbReference>
<feature type="domain" description="SecDF P1 head subdomain" evidence="14">
    <location>
        <begin position="288"/>
        <end position="397"/>
    </location>
</feature>
<evidence type="ECO:0000256" key="9">
    <source>
        <dbReference type="HAMAP-Rule" id="MF_01463"/>
    </source>
</evidence>
<feature type="transmembrane region" description="Helical" evidence="9">
    <location>
        <begin position="419"/>
        <end position="438"/>
    </location>
</feature>
<comment type="similarity">
    <text evidence="9">Belongs to the SecD/SecF family. SecD subfamily.</text>
</comment>
<evidence type="ECO:0000259" key="14">
    <source>
        <dbReference type="Pfam" id="PF22599"/>
    </source>
</evidence>
<evidence type="ECO:0000256" key="8">
    <source>
        <dbReference type="ARBA" id="ARBA00023136"/>
    </source>
</evidence>
<feature type="transmembrane region" description="Helical" evidence="9">
    <location>
        <begin position="600"/>
        <end position="617"/>
    </location>
</feature>
<feature type="transmembrane region" description="Helical" evidence="9">
    <location>
        <begin position="514"/>
        <end position="536"/>
    </location>
</feature>
<feature type="domain" description="Protein export membrane protein SecD/SecF C-terminal" evidence="11">
    <location>
        <begin position="687"/>
        <end position="867"/>
    </location>
</feature>
<feature type="transmembrane region" description="Helical" evidence="9">
    <location>
        <begin position="764"/>
        <end position="785"/>
    </location>
</feature>
<evidence type="ECO:0000256" key="4">
    <source>
        <dbReference type="ARBA" id="ARBA00022692"/>
    </source>
</evidence>
<feature type="transmembrane region" description="Helical" evidence="9">
    <location>
        <begin position="736"/>
        <end position="758"/>
    </location>
</feature>
<comment type="caution">
    <text evidence="15">The sequence shown here is derived from an EMBL/GenBank/DDBJ whole genome shotgun (WGS) entry which is preliminary data.</text>
</comment>
<comment type="caution">
    <text evidence="9">Lacks conserved residue(s) required for the propagation of feature annotation.</text>
</comment>
<dbReference type="InterPro" id="IPR022646">
    <property type="entry name" value="SecD/SecF_CS"/>
</dbReference>
<dbReference type="Pfam" id="PF13721">
    <property type="entry name" value="SecD-TM1"/>
    <property type="match status" value="1"/>
</dbReference>
<dbReference type="HAMAP" id="MF_01463_B">
    <property type="entry name" value="SecD_B"/>
    <property type="match status" value="1"/>
</dbReference>
<dbReference type="NCBIfam" id="TIGR00916">
    <property type="entry name" value="2A0604s01"/>
    <property type="match status" value="2"/>
</dbReference>
<dbReference type="RefSeq" id="WP_258568866.1">
    <property type="nucleotide sequence ID" value="NZ_JAKUDN010000001.1"/>
</dbReference>
<evidence type="ECO:0000256" key="2">
    <source>
        <dbReference type="ARBA" id="ARBA00022448"/>
    </source>
</evidence>
<comment type="subcellular location">
    <subcellularLocation>
        <location evidence="1 9">Cell membrane</location>
        <topology evidence="1 9">Multi-pass membrane protein</topology>
    </subcellularLocation>
</comment>
<comment type="subunit">
    <text evidence="9">Forms a complex with SecF. Part of the essential Sec protein translocation apparatus which comprises SecA, SecYEG and auxiliary proteins SecDF-YajC and YidC.</text>
</comment>
<feature type="transmembrane region" description="Helical" evidence="9">
    <location>
        <begin position="443"/>
        <end position="463"/>
    </location>
</feature>
<sequence length="884" mass="96422">MQQRIINTRLFGIVCAIIISFFFALPNLFPDIPTIIINNSDATELQRIEQHLLEGNIAHTWASTQHVQFTSVDEQMKARDYLNNFVAPDTELTLNLEKNTPSWLQSLGAHAMKLGLDLQGGIHFLLEVDTSHIEKNKDNSTHQQIKDHLKTHKIRYTEMTELDSGTLEIQFLNESHAAKALEALNVYSERYHLEEPQSKTLSLTKHKLDDDAASYAVNQTIHSLEKRINELGISEATIQRQGTHHISIDLPGVQDIVYAKKIIGKTATLRFQMVANQSTGEQSIPNSEGIPIPLEPNIVLSGQSISFAHAKISEGQPLVEIRLDGQADDFYQTTTERVGDRLAVIYSETQNDALIEKVISAPVIKQPLADNFVIQGSGSIQEAKDLALLLRSGALAAPVKFVEETTIGPSLGNDNITKGIVSLAVGSSIIFIFMAYYYRVFGLIANMALVLNIVMIVAILSLMGATLTLPGIAGIVLSVGMAVDANVLINERIREEHSAGLGLREAVKTGYDKALSAIVDANITTLLVTLVLFSLGSGAVKGFAITTCMGILSSIFTSVIVTQAFTDSFIKLGWIQNVSLSHDWFKHVPRIDFMGLSRQAFGFSTVLLISCLMILPLKGIHLGLDFTGGQQLTLTTNDQTTAEDVRHALSIIGAEQSQVQTYGSSQTYMIKIGHSESAVSSTAEKLTQLLPGSNVLQAEFIGPQVGSSMLTNSVIAVLVALGVTMLYVAMRFEYRFAMSAIVSLIHDPILILGIFSLTQIEFNLIALAAMLTILGYSINDTIVVYDRVRESFMTSLNLSTEEVINDAINQTLSRTVLTSCLTLAVVMALYCFGGDYLHGFSLSLAIGIIIGTYSSIYIAGSMAVKLGLKRDDLIQQPAETGELL</sequence>
<evidence type="ECO:0000259" key="12">
    <source>
        <dbReference type="Pfam" id="PF13721"/>
    </source>
</evidence>
<dbReference type="InterPro" id="IPR048631">
    <property type="entry name" value="SecD_1st"/>
</dbReference>
<keyword evidence="8 9" id="KW-0472">Membrane</keyword>
<protein>
    <recommendedName>
        <fullName evidence="9 10">Multifunctional fusion protein</fullName>
    </recommendedName>
    <domain>
        <recommendedName>
            <fullName evidence="9">Protein translocase subunit SecD</fullName>
        </recommendedName>
    </domain>
    <domain>
        <recommendedName>
            <fullName evidence="10">Protein-export membrane protein SecF</fullName>
        </recommendedName>
    </domain>
</protein>
<dbReference type="PANTHER" id="PTHR30081">
    <property type="entry name" value="PROTEIN-EXPORT MEMBRANE PROTEIN SEC"/>
    <property type="match status" value="1"/>
</dbReference>
<dbReference type="InterPro" id="IPR055344">
    <property type="entry name" value="SecD_SecF_C_bact"/>
</dbReference>
<keyword evidence="2 9" id="KW-0813">Transport</keyword>
<evidence type="ECO:0000259" key="13">
    <source>
        <dbReference type="Pfam" id="PF21760"/>
    </source>
</evidence>
<dbReference type="PRINTS" id="PR01755">
    <property type="entry name" value="SECFTRNLCASE"/>
</dbReference>
<feature type="domain" description="Protein translocase subunit SecDF P1" evidence="13">
    <location>
        <begin position="217"/>
        <end position="275"/>
    </location>
</feature>
<dbReference type="NCBIfam" id="TIGR00966">
    <property type="entry name" value="transloc_SecF"/>
    <property type="match status" value="1"/>
</dbReference>
<feature type="transmembrane region" description="Helical" evidence="9">
    <location>
        <begin position="839"/>
        <end position="860"/>
    </location>
</feature>
<dbReference type="InterPro" id="IPR048634">
    <property type="entry name" value="SecD_SecF_C"/>
</dbReference>
<dbReference type="Pfam" id="PF02355">
    <property type="entry name" value="SecD_SecF_C"/>
    <property type="match status" value="2"/>
</dbReference>
<proteinExistence type="inferred from homology"/>
<organism evidence="15 16">
    <name type="scientific">Candidatus Synchoanobacter obligatus</name>
    <dbReference type="NCBI Taxonomy" id="2919597"/>
    <lineage>
        <taxon>Bacteria</taxon>
        <taxon>Pseudomonadati</taxon>
        <taxon>Pseudomonadota</taxon>
        <taxon>Gammaproteobacteria</taxon>
        <taxon>Candidatus Comchoanobacterales</taxon>
        <taxon>Candidatus Comchoanobacteraceae</taxon>
        <taxon>Candidatus Synchoanobacter</taxon>
    </lineage>
</organism>
<dbReference type="Pfam" id="PF21760">
    <property type="entry name" value="SecD_1st"/>
    <property type="match status" value="1"/>
</dbReference>
<feature type="transmembrane region" description="Helical" evidence="9">
    <location>
        <begin position="10"/>
        <end position="29"/>
    </location>
</feature>
<dbReference type="Pfam" id="PF22599">
    <property type="entry name" value="SecDF_P1_head"/>
    <property type="match status" value="1"/>
</dbReference>
<keyword evidence="3 9" id="KW-1003">Cell membrane</keyword>
<evidence type="ECO:0000313" key="15">
    <source>
        <dbReference type="EMBL" id="MCP8351751.1"/>
    </source>
</evidence>
<dbReference type="EMBL" id="JAKUDN010000001">
    <property type="protein sequence ID" value="MCP8351751.1"/>
    <property type="molecule type" value="Genomic_DNA"/>
</dbReference>
<evidence type="ECO:0000256" key="7">
    <source>
        <dbReference type="ARBA" id="ARBA00023010"/>
    </source>
</evidence>
<dbReference type="NCBIfam" id="TIGR01129">
    <property type="entry name" value="secD"/>
    <property type="match status" value="1"/>
</dbReference>
<dbReference type="Gene3D" id="1.20.1640.10">
    <property type="entry name" value="Multidrug efflux transporter AcrB transmembrane domain"/>
    <property type="match status" value="2"/>
</dbReference>
<dbReference type="Proteomes" id="UP001320768">
    <property type="component" value="Unassembled WGS sequence"/>
</dbReference>